<proteinExistence type="predicted"/>
<evidence type="ECO:0000313" key="2">
    <source>
        <dbReference type="Proteomes" id="UP000557307"/>
    </source>
</evidence>
<dbReference type="PROSITE" id="PS51257">
    <property type="entry name" value="PROKAR_LIPOPROTEIN"/>
    <property type="match status" value="1"/>
</dbReference>
<reference evidence="1 2" key="1">
    <citation type="submission" date="2020-08" db="EMBL/GenBank/DDBJ databases">
        <title>Genomic Encyclopedia of Type Strains, Phase IV (KMG-IV): sequencing the most valuable type-strain genomes for metagenomic binning, comparative biology and taxonomic classification.</title>
        <authorList>
            <person name="Goeker M."/>
        </authorList>
    </citation>
    <scope>NUCLEOTIDE SEQUENCE [LARGE SCALE GENOMIC DNA]</scope>
    <source>
        <strain evidence="1 2">DSM 105074</strain>
    </source>
</reference>
<dbReference type="RefSeq" id="WP_184180180.1">
    <property type="nucleotide sequence ID" value="NZ_JACHGF010000022.1"/>
</dbReference>
<sequence length="137" mass="15894">MKKTTKYLLLFLVLLGCHRVEKVSPEGLKPLVGRWRLVAQRNLQSEEKEWVEVPSGKGAFTIIRYDGVILDSQGRGLCCGTDILWLNGTKYLIEPQEEVPYNEACRYIDIAWCPLWDIVLDGDTFVRDDESRYVRMR</sequence>
<accession>A0A840TUL2</accession>
<dbReference type="AlphaFoldDB" id="A0A840TUL2"/>
<dbReference type="EMBL" id="JACHGF010000022">
    <property type="protein sequence ID" value="MBB5287631.1"/>
    <property type="molecule type" value="Genomic_DNA"/>
</dbReference>
<protein>
    <submittedName>
        <fullName evidence="1">Uncharacterized protein</fullName>
    </submittedName>
</protein>
<organism evidence="1 2">
    <name type="scientific">Rhabdobacter roseus</name>
    <dbReference type="NCBI Taxonomy" id="1655419"/>
    <lineage>
        <taxon>Bacteria</taxon>
        <taxon>Pseudomonadati</taxon>
        <taxon>Bacteroidota</taxon>
        <taxon>Cytophagia</taxon>
        <taxon>Cytophagales</taxon>
        <taxon>Cytophagaceae</taxon>
        <taxon>Rhabdobacter</taxon>
    </lineage>
</organism>
<dbReference type="Proteomes" id="UP000557307">
    <property type="component" value="Unassembled WGS sequence"/>
</dbReference>
<name>A0A840TUL2_9BACT</name>
<gene>
    <name evidence="1" type="ORF">HNQ92_005798</name>
</gene>
<keyword evidence="2" id="KW-1185">Reference proteome</keyword>
<comment type="caution">
    <text evidence="1">The sequence shown here is derived from an EMBL/GenBank/DDBJ whole genome shotgun (WGS) entry which is preliminary data.</text>
</comment>
<evidence type="ECO:0000313" key="1">
    <source>
        <dbReference type="EMBL" id="MBB5287631.1"/>
    </source>
</evidence>